<reference evidence="1 2" key="1">
    <citation type="journal article" date="2018" name="Front. Plant Sci.">
        <title>Red Clover (Trifolium pratense) and Zigzag Clover (T. medium) - A Picture of Genomic Similarities and Differences.</title>
        <authorList>
            <person name="Dluhosova J."/>
            <person name="Istvanek J."/>
            <person name="Nedelnik J."/>
            <person name="Repkova J."/>
        </authorList>
    </citation>
    <scope>NUCLEOTIDE SEQUENCE [LARGE SCALE GENOMIC DNA]</scope>
    <source>
        <strain evidence="2">cv. 10/8</strain>
        <tissue evidence="1">Leaf</tissue>
    </source>
</reference>
<keyword evidence="2" id="KW-1185">Reference proteome</keyword>
<name>A0A392UK65_9FABA</name>
<comment type="caution">
    <text evidence="1">The sequence shown here is derived from an EMBL/GenBank/DDBJ whole genome shotgun (WGS) entry which is preliminary data.</text>
</comment>
<evidence type="ECO:0000313" key="2">
    <source>
        <dbReference type="Proteomes" id="UP000265520"/>
    </source>
</evidence>
<sequence>MRIAQGQLARCAVGILKGKGVTATCALRRPMLRVAPARDFV</sequence>
<evidence type="ECO:0000313" key="1">
    <source>
        <dbReference type="EMBL" id="MCI73147.1"/>
    </source>
</evidence>
<protein>
    <submittedName>
        <fullName evidence="1">Uncharacterized protein</fullName>
    </submittedName>
</protein>
<dbReference type="AlphaFoldDB" id="A0A392UK65"/>
<proteinExistence type="predicted"/>
<organism evidence="1 2">
    <name type="scientific">Trifolium medium</name>
    <dbReference type="NCBI Taxonomy" id="97028"/>
    <lineage>
        <taxon>Eukaryota</taxon>
        <taxon>Viridiplantae</taxon>
        <taxon>Streptophyta</taxon>
        <taxon>Embryophyta</taxon>
        <taxon>Tracheophyta</taxon>
        <taxon>Spermatophyta</taxon>
        <taxon>Magnoliopsida</taxon>
        <taxon>eudicotyledons</taxon>
        <taxon>Gunneridae</taxon>
        <taxon>Pentapetalae</taxon>
        <taxon>rosids</taxon>
        <taxon>fabids</taxon>
        <taxon>Fabales</taxon>
        <taxon>Fabaceae</taxon>
        <taxon>Papilionoideae</taxon>
        <taxon>50 kb inversion clade</taxon>
        <taxon>NPAAA clade</taxon>
        <taxon>Hologalegina</taxon>
        <taxon>IRL clade</taxon>
        <taxon>Trifolieae</taxon>
        <taxon>Trifolium</taxon>
    </lineage>
</organism>
<accession>A0A392UK65</accession>
<feature type="non-terminal residue" evidence="1">
    <location>
        <position position="41"/>
    </location>
</feature>
<dbReference type="Proteomes" id="UP000265520">
    <property type="component" value="Unassembled WGS sequence"/>
</dbReference>
<dbReference type="EMBL" id="LXQA010832232">
    <property type="protein sequence ID" value="MCI73147.1"/>
    <property type="molecule type" value="Genomic_DNA"/>
</dbReference>